<dbReference type="Pfam" id="PF03466">
    <property type="entry name" value="LysR_substrate"/>
    <property type="match status" value="1"/>
</dbReference>
<dbReference type="PRINTS" id="PR00039">
    <property type="entry name" value="HTHLYSR"/>
</dbReference>
<evidence type="ECO:0000313" key="7">
    <source>
        <dbReference type="Proteomes" id="UP000295706"/>
    </source>
</evidence>
<comment type="similarity">
    <text evidence="1">Belongs to the LysR transcriptional regulatory family.</text>
</comment>
<dbReference type="OrthoDB" id="9785745at2"/>
<dbReference type="Gene3D" id="1.10.10.10">
    <property type="entry name" value="Winged helix-like DNA-binding domain superfamily/Winged helix DNA-binding domain"/>
    <property type="match status" value="1"/>
</dbReference>
<comment type="caution">
    <text evidence="6">The sequence shown here is derived from an EMBL/GenBank/DDBJ whole genome shotgun (WGS) entry which is preliminary data.</text>
</comment>
<name>A0A4R4KIS3_9BACT</name>
<dbReference type="InterPro" id="IPR036390">
    <property type="entry name" value="WH_DNA-bd_sf"/>
</dbReference>
<keyword evidence="7" id="KW-1185">Reference proteome</keyword>
<dbReference type="GO" id="GO:0000976">
    <property type="term" value="F:transcription cis-regulatory region binding"/>
    <property type="evidence" value="ECO:0007669"/>
    <property type="project" value="TreeGrafter"/>
</dbReference>
<dbReference type="InterPro" id="IPR000847">
    <property type="entry name" value="LysR_HTH_N"/>
</dbReference>
<dbReference type="PROSITE" id="PS50931">
    <property type="entry name" value="HTH_LYSR"/>
    <property type="match status" value="1"/>
</dbReference>
<sequence>MLDFRLHVFYTVAKKLSFTKAAAELYISQPAVTRHIHELEQQFGMALFERAGRQISLTPAGLLTLHHAETIQANYRQLEYDLNALKGQRAGALHLGASSTIAQYVLPPVLAYFHEKNADVAISLISGNTEQIEQALLNKDIDAGIVEGRTHLPELHYEEFRRDEIVLIARADHPLAQRDELSLDELRSVPLVLRERGSGTLEVIEYALKEHGIKLSDLVVDMYLGSTESIKSYLFHSSCMAFISIYAIENELRAGTFRILDIQNLTISRFLYTIHRQGDPEPLADSFLRFARKYYNQT</sequence>
<dbReference type="InterPro" id="IPR005119">
    <property type="entry name" value="LysR_subst-bd"/>
</dbReference>
<dbReference type="CDD" id="cd08420">
    <property type="entry name" value="PBP2_CysL_like"/>
    <property type="match status" value="1"/>
</dbReference>
<feature type="domain" description="HTH lysR-type" evidence="5">
    <location>
        <begin position="1"/>
        <end position="58"/>
    </location>
</feature>
<evidence type="ECO:0000256" key="3">
    <source>
        <dbReference type="ARBA" id="ARBA00023125"/>
    </source>
</evidence>
<dbReference type="GO" id="GO:0003700">
    <property type="term" value="F:DNA-binding transcription factor activity"/>
    <property type="evidence" value="ECO:0007669"/>
    <property type="project" value="InterPro"/>
</dbReference>
<dbReference type="FunFam" id="1.10.10.10:FF:000001">
    <property type="entry name" value="LysR family transcriptional regulator"/>
    <property type="match status" value="1"/>
</dbReference>
<keyword evidence="3" id="KW-0238">DNA-binding</keyword>
<reference evidence="6 7" key="1">
    <citation type="submission" date="2019-02" db="EMBL/GenBank/DDBJ databases">
        <title>Arundinibacter roseus gen. nov., sp. nov., a new member of the family Cytophagaceae.</title>
        <authorList>
            <person name="Szuroczki S."/>
            <person name="Khayer B."/>
            <person name="Sproer C."/>
            <person name="Toumi M."/>
            <person name="Szabo A."/>
            <person name="Felfoldi T."/>
            <person name="Schumann P."/>
            <person name="Toth E."/>
        </authorList>
    </citation>
    <scope>NUCLEOTIDE SEQUENCE [LARGE SCALE GENOMIC DNA]</scope>
    <source>
        <strain evidence="6 7">DMA-k-7a</strain>
    </source>
</reference>
<dbReference type="PANTHER" id="PTHR30126">
    <property type="entry name" value="HTH-TYPE TRANSCRIPTIONAL REGULATOR"/>
    <property type="match status" value="1"/>
</dbReference>
<dbReference type="AlphaFoldDB" id="A0A4R4KIS3"/>
<evidence type="ECO:0000313" key="6">
    <source>
        <dbReference type="EMBL" id="TDB68134.1"/>
    </source>
</evidence>
<evidence type="ECO:0000256" key="1">
    <source>
        <dbReference type="ARBA" id="ARBA00009437"/>
    </source>
</evidence>
<dbReference type="SUPFAM" id="SSF53850">
    <property type="entry name" value="Periplasmic binding protein-like II"/>
    <property type="match status" value="1"/>
</dbReference>
<evidence type="ECO:0000256" key="2">
    <source>
        <dbReference type="ARBA" id="ARBA00023015"/>
    </source>
</evidence>
<proteinExistence type="inferred from homology"/>
<organism evidence="6 7">
    <name type="scientific">Arundinibacter roseus</name>
    <dbReference type="NCBI Taxonomy" id="2070510"/>
    <lineage>
        <taxon>Bacteria</taxon>
        <taxon>Pseudomonadati</taxon>
        <taxon>Bacteroidota</taxon>
        <taxon>Cytophagia</taxon>
        <taxon>Cytophagales</taxon>
        <taxon>Spirosomataceae</taxon>
        <taxon>Arundinibacter</taxon>
    </lineage>
</organism>
<dbReference type="RefSeq" id="WP_132114808.1">
    <property type="nucleotide sequence ID" value="NZ_SMJU01000002.1"/>
</dbReference>
<dbReference type="Proteomes" id="UP000295706">
    <property type="component" value="Unassembled WGS sequence"/>
</dbReference>
<dbReference type="SUPFAM" id="SSF46785">
    <property type="entry name" value="Winged helix' DNA-binding domain"/>
    <property type="match status" value="1"/>
</dbReference>
<dbReference type="EMBL" id="SMJU01000002">
    <property type="protein sequence ID" value="TDB68134.1"/>
    <property type="molecule type" value="Genomic_DNA"/>
</dbReference>
<dbReference type="Pfam" id="PF00126">
    <property type="entry name" value="HTH_1"/>
    <property type="match status" value="1"/>
</dbReference>
<evidence type="ECO:0000259" key="5">
    <source>
        <dbReference type="PROSITE" id="PS50931"/>
    </source>
</evidence>
<accession>A0A4R4KIS3</accession>
<dbReference type="InterPro" id="IPR036388">
    <property type="entry name" value="WH-like_DNA-bd_sf"/>
</dbReference>
<gene>
    <name evidence="6" type="ORF">EZE20_04215</name>
</gene>
<evidence type="ECO:0000256" key="4">
    <source>
        <dbReference type="ARBA" id="ARBA00023163"/>
    </source>
</evidence>
<dbReference type="Gene3D" id="3.40.190.290">
    <property type="match status" value="1"/>
</dbReference>
<protein>
    <submittedName>
        <fullName evidence="6">LysR family transcriptional regulator</fullName>
    </submittedName>
</protein>
<keyword evidence="4" id="KW-0804">Transcription</keyword>
<dbReference type="PANTHER" id="PTHR30126:SF39">
    <property type="entry name" value="HTH-TYPE TRANSCRIPTIONAL REGULATOR CYSL"/>
    <property type="match status" value="1"/>
</dbReference>
<keyword evidence="2" id="KW-0805">Transcription regulation</keyword>